<reference evidence="2 3" key="1">
    <citation type="submission" date="2021-06" db="EMBL/GenBank/DDBJ databases">
        <authorList>
            <person name="Sun Q."/>
            <person name="Li D."/>
        </authorList>
    </citation>
    <scope>NUCLEOTIDE SEQUENCE [LARGE SCALE GENOMIC DNA]</scope>
    <source>
        <strain evidence="2 3">MSJ-5</strain>
    </source>
</reference>
<dbReference type="RefSeq" id="WP_216417932.1">
    <property type="nucleotide sequence ID" value="NZ_JAHLQK010000005.1"/>
</dbReference>
<sequence length="385" mass="44794">MSVFIRSFLFILIIILSLLTNGTFERILYMVLGILLYLIISKEKNNKFGYYKKVISGLIIGYLIANTILISSKYEIAYEKFNNNNISDNKTAIILLFDIDLPTYKPSILIKNFKDTNAFLKFYKLPFDLYKHKILIEKFGRNINTFYSELITKKLQENLGEDYIVYKGYVNQAPYIEETIQQAINNGNSQIIVTPISLVGTKDIELHHGMVQETKFQTESVKFKSTNYLWDSELIAESYLEKVNSSIQVIDKSRAGIVLIGEVFNKETLNETYIKQDVLFREKIRNLLKKDGYDNNKIRLSFLNKRLIEEEVGRLMEYGVGQIIIVHVSNQSQKNSSLEMVQNVMKSLEVPQDIKFVQIYGWAPDEYMIHELLKRIELAKYKANE</sequence>
<dbReference type="EMBL" id="JAHLQK010000005">
    <property type="protein sequence ID" value="MBU5677282.1"/>
    <property type="molecule type" value="Genomic_DNA"/>
</dbReference>
<proteinExistence type="predicted"/>
<name>A0ABS6G6D0_9FIRM</name>
<evidence type="ECO:0000313" key="3">
    <source>
        <dbReference type="Proteomes" id="UP000779508"/>
    </source>
</evidence>
<evidence type="ECO:0000313" key="2">
    <source>
        <dbReference type="EMBL" id="MBU5677282.1"/>
    </source>
</evidence>
<keyword evidence="1" id="KW-1133">Transmembrane helix</keyword>
<keyword evidence="1" id="KW-0812">Transmembrane</keyword>
<comment type="caution">
    <text evidence="2">The sequence shown here is derived from an EMBL/GenBank/DDBJ whole genome shotgun (WGS) entry which is preliminary data.</text>
</comment>
<feature type="transmembrane region" description="Helical" evidence="1">
    <location>
        <begin position="6"/>
        <end position="38"/>
    </location>
</feature>
<gene>
    <name evidence="2" type="ORF">KQI88_12745</name>
</gene>
<keyword evidence="1" id="KW-0472">Membrane</keyword>
<protein>
    <submittedName>
        <fullName evidence="2">Uncharacterized protein</fullName>
    </submittedName>
</protein>
<dbReference type="Proteomes" id="UP000779508">
    <property type="component" value="Unassembled WGS sequence"/>
</dbReference>
<feature type="transmembrane region" description="Helical" evidence="1">
    <location>
        <begin position="50"/>
        <end position="70"/>
    </location>
</feature>
<organism evidence="2 3">
    <name type="scientific">Alkaliphilus flagellatus</name>
    <dbReference type="NCBI Taxonomy" id="2841507"/>
    <lineage>
        <taxon>Bacteria</taxon>
        <taxon>Bacillati</taxon>
        <taxon>Bacillota</taxon>
        <taxon>Clostridia</taxon>
        <taxon>Peptostreptococcales</taxon>
        <taxon>Natronincolaceae</taxon>
        <taxon>Alkaliphilus</taxon>
    </lineage>
</organism>
<accession>A0ABS6G6D0</accession>
<evidence type="ECO:0000256" key="1">
    <source>
        <dbReference type="SAM" id="Phobius"/>
    </source>
</evidence>
<keyword evidence="3" id="KW-1185">Reference proteome</keyword>